<accession>A0AA88GUM8</accession>
<keyword evidence="8 9" id="KW-0472">Membrane</keyword>
<feature type="transmembrane region" description="Helical" evidence="9">
    <location>
        <begin position="325"/>
        <end position="346"/>
    </location>
</feature>
<comment type="function">
    <text evidence="9">Has a role in transport between endoplasmic reticulum and Golgi.</text>
</comment>
<dbReference type="EMBL" id="PYSW02000008">
    <property type="protein sequence ID" value="KAG2389197.1"/>
    <property type="molecule type" value="Genomic_DNA"/>
</dbReference>
<proteinExistence type="inferred from homology"/>
<keyword evidence="3 9" id="KW-0812">Transmembrane</keyword>
<dbReference type="GO" id="GO:0030134">
    <property type="term" value="C:COPII-coated ER to Golgi transport vesicle"/>
    <property type="evidence" value="ECO:0007669"/>
    <property type="project" value="TreeGrafter"/>
</dbReference>
<dbReference type="Proteomes" id="UP000816034">
    <property type="component" value="Unassembled WGS sequence"/>
</dbReference>
<keyword evidence="2 9" id="KW-0813">Transport</keyword>
<evidence type="ECO:0000256" key="7">
    <source>
        <dbReference type="ARBA" id="ARBA00023034"/>
    </source>
</evidence>
<keyword evidence="12" id="KW-1185">Reference proteome</keyword>
<dbReference type="InterPro" id="IPR005578">
    <property type="entry name" value="Yif1_fam"/>
</dbReference>
<evidence type="ECO:0000256" key="9">
    <source>
        <dbReference type="RuleBase" id="RU368073"/>
    </source>
</evidence>
<keyword evidence="7 9" id="KW-0333">Golgi apparatus</keyword>
<keyword evidence="4 9" id="KW-0256">Endoplasmic reticulum</keyword>
<organism evidence="11 12">
    <name type="scientific">Naegleria lovaniensis</name>
    <name type="common">Amoeba</name>
    <dbReference type="NCBI Taxonomy" id="51637"/>
    <lineage>
        <taxon>Eukaryota</taxon>
        <taxon>Discoba</taxon>
        <taxon>Heterolobosea</taxon>
        <taxon>Tetramitia</taxon>
        <taxon>Eutetramitia</taxon>
        <taxon>Vahlkampfiidae</taxon>
        <taxon>Naegleria</taxon>
    </lineage>
</organism>
<dbReference type="RefSeq" id="XP_044553189.1">
    <property type="nucleotide sequence ID" value="XM_044690601.1"/>
</dbReference>
<dbReference type="GeneID" id="68107050"/>
<evidence type="ECO:0000256" key="2">
    <source>
        <dbReference type="ARBA" id="ARBA00022448"/>
    </source>
</evidence>
<gene>
    <name evidence="11" type="ORF">C9374_014597</name>
</gene>
<dbReference type="GO" id="GO:0006888">
    <property type="term" value="P:endoplasmic reticulum to Golgi vesicle-mediated transport"/>
    <property type="evidence" value="ECO:0007669"/>
    <property type="project" value="UniProtKB-UniRule"/>
</dbReference>
<evidence type="ECO:0000256" key="3">
    <source>
        <dbReference type="ARBA" id="ARBA00022692"/>
    </source>
</evidence>
<evidence type="ECO:0000256" key="4">
    <source>
        <dbReference type="ARBA" id="ARBA00022824"/>
    </source>
</evidence>
<evidence type="ECO:0000256" key="10">
    <source>
        <dbReference type="SAM" id="MobiDB-lite"/>
    </source>
</evidence>
<dbReference type="GO" id="GO:0005789">
    <property type="term" value="C:endoplasmic reticulum membrane"/>
    <property type="evidence" value="ECO:0007669"/>
    <property type="project" value="UniProtKB-SubCell"/>
</dbReference>
<evidence type="ECO:0000313" key="12">
    <source>
        <dbReference type="Proteomes" id="UP000816034"/>
    </source>
</evidence>
<protein>
    <recommendedName>
        <fullName evidence="9">Protein YIF1</fullName>
    </recommendedName>
</protein>
<keyword evidence="5 9" id="KW-0653">Protein transport</keyword>
<feature type="compositionally biased region" description="Polar residues" evidence="10">
    <location>
        <begin position="163"/>
        <end position="180"/>
    </location>
</feature>
<keyword evidence="6 9" id="KW-1133">Transmembrane helix</keyword>
<sequence>MHNDRRNILFDDVGFNVDATSPTQSLDFFDSGFSSRSSVGGASSPPLGGDVHSSGAMDSSMNMHASSSSGHNSGVGGFGNLFGAFQNGGGNMLFQNPAADFMFNLGVNQIYDSVGERTNDMSSRYWQWFDGLKCYFNVTNSYVSRKLLMVLFPFKKFQDQSNTSSANFNPSQQGNTPTPQQERHLNGPDLYIPLMGYITYVLLVCFIMGAYKEFKPDLLYSIGMKGFITSLLEISIVKFGFYFLGVPSSLGVLDVAAYSGYKYIGIILTLLLTSLFGTYVYYPALLIFSIMMSTFMIKSLRRAGVHSSDNSMRLRGDSTASKRNYFIFVVALLQIPFFFFLTFSYAKPLFDLMASSSSPLSNSPLSTTTDTGSALNQPNTINNLK</sequence>
<feature type="region of interest" description="Disordered" evidence="10">
    <location>
        <begin position="361"/>
        <end position="385"/>
    </location>
</feature>
<dbReference type="PANTHER" id="PTHR14083">
    <property type="entry name" value="YIP1 INTERACTING FACTOR HOMOLOG YIF1 PROTEIN"/>
    <property type="match status" value="1"/>
</dbReference>
<reference evidence="11 12" key="1">
    <citation type="journal article" date="2018" name="BMC Genomics">
        <title>The genome of Naegleria lovaniensis, the basis for a comparative approach to unravel pathogenicity factors of the human pathogenic amoeba N. fowleri.</title>
        <authorList>
            <person name="Liechti N."/>
            <person name="Schurch N."/>
            <person name="Bruggmann R."/>
            <person name="Wittwer M."/>
        </authorList>
    </citation>
    <scope>NUCLEOTIDE SEQUENCE [LARGE SCALE GENOMIC DNA]</scope>
    <source>
        <strain evidence="11 12">ATCC 30569</strain>
    </source>
</reference>
<dbReference type="GO" id="GO:0015031">
    <property type="term" value="P:protein transport"/>
    <property type="evidence" value="ECO:0007669"/>
    <property type="project" value="UniProtKB-KW"/>
</dbReference>
<feature type="transmembrane region" description="Helical" evidence="9">
    <location>
        <begin position="263"/>
        <end position="292"/>
    </location>
</feature>
<feature type="compositionally biased region" description="Polar residues" evidence="10">
    <location>
        <begin position="370"/>
        <end position="385"/>
    </location>
</feature>
<evidence type="ECO:0000313" key="11">
    <source>
        <dbReference type="EMBL" id="KAG2389197.1"/>
    </source>
</evidence>
<dbReference type="GO" id="GO:0005793">
    <property type="term" value="C:endoplasmic reticulum-Golgi intermediate compartment"/>
    <property type="evidence" value="ECO:0007669"/>
    <property type="project" value="UniProtKB-UniRule"/>
</dbReference>
<dbReference type="GO" id="GO:0000139">
    <property type="term" value="C:Golgi membrane"/>
    <property type="evidence" value="ECO:0007669"/>
    <property type="project" value="UniProtKB-SubCell"/>
</dbReference>
<comment type="similarity">
    <text evidence="1 9">Belongs to the YIF1 family.</text>
</comment>
<evidence type="ECO:0000256" key="6">
    <source>
        <dbReference type="ARBA" id="ARBA00022989"/>
    </source>
</evidence>
<comment type="caution">
    <text evidence="11">The sequence shown here is derived from an EMBL/GenBank/DDBJ whole genome shotgun (WGS) entry which is preliminary data.</text>
</comment>
<feature type="transmembrane region" description="Helical" evidence="9">
    <location>
        <begin position="218"/>
        <end position="243"/>
    </location>
</feature>
<feature type="transmembrane region" description="Helical" evidence="9">
    <location>
        <begin position="190"/>
        <end position="211"/>
    </location>
</feature>
<dbReference type="Pfam" id="PF03878">
    <property type="entry name" value="YIF1"/>
    <property type="match status" value="1"/>
</dbReference>
<evidence type="ECO:0000256" key="5">
    <source>
        <dbReference type="ARBA" id="ARBA00022927"/>
    </source>
</evidence>
<feature type="region of interest" description="Disordered" evidence="10">
    <location>
        <begin position="163"/>
        <end position="183"/>
    </location>
</feature>
<name>A0AA88GUM8_NAELO</name>
<dbReference type="AlphaFoldDB" id="A0AA88GUM8"/>
<dbReference type="PANTHER" id="PTHR14083:SF0">
    <property type="entry name" value="YIP1D-INTERACTING FACTOR 1, ISOFORM C"/>
    <property type="match status" value="1"/>
</dbReference>
<evidence type="ECO:0000256" key="1">
    <source>
        <dbReference type="ARBA" id="ARBA00009727"/>
    </source>
</evidence>
<comment type="subcellular location">
    <subcellularLocation>
        <location evidence="9">Endoplasmic reticulum membrane</location>
        <topology evidence="9">Multi-pass membrane protein</topology>
    </subcellularLocation>
    <subcellularLocation>
        <location evidence="9">Golgi apparatus membrane</location>
        <topology evidence="9">Multi-pass membrane protein</topology>
    </subcellularLocation>
</comment>
<evidence type="ECO:0000256" key="8">
    <source>
        <dbReference type="ARBA" id="ARBA00023136"/>
    </source>
</evidence>